<dbReference type="Proteomes" id="UP000308652">
    <property type="component" value="Unassembled WGS sequence"/>
</dbReference>
<evidence type="ECO:0000313" key="3">
    <source>
        <dbReference type="Proteomes" id="UP000308652"/>
    </source>
</evidence>
<name>A0A5C3LTD2_9AGAR</name>
<gene>
    <name evidence="2" type="ORF">BDQ12DRAFT_667827</name>
</gene>
<feature type="region of interest" description="Disordered" evidence="1">
    <location>
        <begin position="61"/>
        <end position="84"/>
    </location>
</feature>
<keyword evidence="3" id="KW-1185">Reference proteome</keyword>
<organism evidence="2 3">
    <name type="scientific">Crucibulum laeve</name>
    <dbReference type="NCBI Taxonomy" id="68775"/>
    <lineage>
        <taxon>Eukaryota</taxon>
        <taxon>Fungi</taxon>
        <taxon>Dikarya</taxon>
        <taxon>Basidiomycota</taxon>
        <taxon>Agaricomycotina</taxon>
        <taxon>Agaricomycetes</taxon>
        <taxon>Agaricomycetidae</taxon>
        <taxon>Agaricales</taxon>
        <taxon>Agaricineae</taxon>
        <taxon>Nidulariaceae</taxon>
        <taxon>Crucibulum</taxon>
    </lineage>
</organism>
<sequence length="165" mass="18107">MKYGTMAGHKVVVNGNRRSPRNEENLIETVDSNGTALEDVAMIGTNPSDMLHRPTIETRVARQRREGSVDSTRLSLHSSSGSLGTREVAMCGGAVREDRRAVGRHRSKRTDTPFMLTKERGTHKRKAGSSGGGGSAFQWAWAVKGELPPLVTKRDSPEQRLVEKL</sequence>
<protein>
    <submittedName>
        <fullName evidence="2">Uncharacterized protein</fullName>
    </submittedName>
</protein>
<dbReference type="AlphaFoldDB" id="A0A5C3LTD2"/>
<accession>A0A5C3LTD2</accession>
<evidence type="ECO:0000313" key="2">
    <source>
        <dbReference type="EMBL" id="TFK36404.1"/>
    </source>
</evidence>
<evidence type="ECO:0000256" key="1">
    <source>
        <dbReference type="SAM" id="MobiDB-lite"/>
    </source>
</evidence>
<feature type="compositionally biased region" description="Low complexity" evidence="1">
    <location>
        <begin position="71"/>
        <end position="84"/>
    </location>
</feature>
<proteinExistence type="predicted"/>
<dbReference type="EMBL" id="ML213614">
    <property type="protein sequence ID" value="TFK36404.1"/>
    <property type="molecule type" value="Genomic_DNA"/>
</dbReference>
<reference evidence="2 3" key="1">
    <citation type="journal article" date="2019" name="Nat. Ecol. Evol.">
        <title>Megaphylogeny resolves global patterns of mushroom evolution.</title>
        <authorList>
            <person name="Varga T."/>
            <person name="Krizsan K."/>
            <person name="Foldi C."/>
            <person name="Dima B."/>
            <person name="Sanchez-Garcia M."/>
            <person name="Sanchez-Ramirez S."/>
            <person name="Szollosi G.J."/>
            <person name="Szarkandi J.G."/>
            <person name="Papp V."/>
            <person name="Albert L."/>
            <person name="Andreopoulos W."/>
            <person name="Angelini C."/>
            <person name="Antonin V."/>
            <person name="Barry K.W."/>
            <person name="Bougher N.L."/>
            <person name="Buchanan P."/>
            <person name="Buyck B."/>
            <person name="Bense V."/>
            <person name="Catcheside P."/>
            <person name="Chovatia M."/>
            <person name="Cooper J."/>
            <person name="Damon W."/>
            <person name="Desjardin D."/>
            <person name="Finy P."/>
            <person name="Geml J."/>
            <person name="Haridas S."/>
            <person name="Hughes K."/>
            <person name="Justo A."/>
            <person name="Karasinski D."/>
            <person name="Kautmanova I."/>
            <person name="Kiss B."/>
            <person name="Kocsube S."/>
            <person name="Kotiranta H."/>
            <person name="LaButti K.M."/>
            <person name="Lechner B.E."/>
            <person name="Liimatainen K."/>
            <person name="Lipzen A."/>
            <person name="Lukacs Z."/>
            <person name="Mihaltcheva S."/>
            <person name="Morgado L.N."/>
            <person name="Niskanen T."/>
            <person name="Noordeloos M.E."/>
            <person name="Ohm R.A."/>
            <person name="Ortiz-Santana B."/>
            <person name="Ovrebo C."/>
            <person name="Racz N."/>
            <person name="Riley R."/>
            <person name="Savchenko A."/>
            <person name="Shiryaev A."/>
            <person name="Soop K."/>
            <person name="Spirin V."/>
            <person name="Szebenyi C."/>
            <person name="Tomsovsky M."/>
            <person name="Tulloss R.E."/>
            <person name="Uehling J."/>
            <person name="Grigoriev I.V."/>
            <person name="Vagvolgyi C."/>
            <person name="Papp T."/>
            <person name="Martin F.M."/>
            <person name="Miettinen O."/>
            <person name="Hibbett D.S."/>
            <person name="Nagy L.G."/>
        </authorList>
    </citation>
    <scope>NUCLEOTIDE SEQUENCE [LARGE SCALE GENOMIC DNA]</scope>
    <source>
        <strain evidence="2 3">CBS 166.37</strain>
    </source>
</reference>